<reference evidence="1 2" key="1">
    <citation type="submission" date="2014-04" db="EMBL/GenBank/DDBJ databases">
        <authorList>
            <consortium name="DOE Joint Genome Institute"/>
            <person name="Kuo A."/>
            <person name="Ruytinx J."/>
            <person name="Rineau F."/>
            <person name="Colpaert J."/>
            <person name="Kohler A."/>
            <person name="Nagy L.G."/>
            <person name="Floudas D."/>
            <person name="Copeland A."/>
            <person name="Barry K.W."/>
            <person name="Cichocki N."/>
            <person name="Veneault-Fourrey C."/>
            <person name="LaButti K."/>
            <person name="Lindquist E.A."/>
            <person name="Lipzen A."/>
            <person name="Lundell T."/>
            <person name="Morin E."/>
            <person name="Murat C."/>
            <person name="Sun H."/>
            <person name="Tunlid A."/>
            <person name="Henrissat B."/>
            <person name="Grigoriev I.V."/>
            <person name="Hibbett D.S."/>
            <person name="Martin F."/>
            <person name="Nordberg H.P."/>
            <person name="Cantor M.N."/>
            <person name="Hua S.X."/>
        </authorList>
    </citation>
    <scope>NUCLEOTIDE SEQUENCE [LARGE SCALE GENOMIC DNA]</scope>
    <source>
        <strain evidence="1 2">UH-Slu-Lm8-n1</strain>
    </source>
</reference>
<evidence type="ECO:0000313" key="1">
    <source>
        <dbReference type="EMBL" id="KIK45773.1"/>
    </source>
</evidence>
<dbReference type="InParanoid" id="A0A0D0BRW1"/>
<accession>A0A0D0BRW1</accession>
<reference evidence="2" key="2">
    <citation type="submission" date="2015-01" db="EMBL/GenBank/DDBJ databases">
        <title>Evolutionary Origins and Diversification of the Mycorrhizal Mutualists.</title>
        <authorList>
            <consortium name="DOE Joint Genome Institute"/>
            <consortium name="Mycorrhizal Genomics Consortium"/>
            <person name="Kohler A."/>
            <person name="Kuo A."/>
            <person name="Nagy L.G."/>
            <person name="Floudas D."/>
            <person name="Copeland A."/>
            <person name="Barry K.W."/>
            <person name="Cichocki N."/>
            <person name="Veneault-Fourrey C."/>
            <person name="LaButti K."/>
            <person name="Lindquist E.A."/>
            <person name="Lipzen A."/>
            <person name="Lundell T."/>
            <person name="Morin E."/>
            <person name="Murat C."/>
            <person name="Riley R."/>
            <person name="Ohm R."/>
            <person name="Sun H."/>
            <person name="Tunlid A."/>
            <person name="Henrissat B."/>
            <person name="Grigoriev I.V."/>
            <person name="Hibbett D.S."/>
            <person name="Martin F."/>
        </authorList>
    </citation>
    <scope>NUCLEOTIDE SEQUENCE [LARGE SCALE GENOMIC DNA]</scope>
    <source>
        <strain evidence="2">UH-Slu-Lm8-n1</strain>
    </source>
</reference>
<organism evidence="1 2">
    <name type="scientific">Suillus luteus UH-Slu-Lm8-n1</name>
    <dbReference type="NCBI Taxonomy" id="930992"/>
    <lineage>
        <taxon>Eukaryota</taxon>
        <taxon>Fungi</taxon>
        <taxon>Dikarya</taxon>
        <taxon>Basidiomycota</taxon>
        <taxon>Agaricomycotina</taxon>
        <taxon>Agaricomycetes</taxon>
        <taxon>Agaricomycetidae</taxon>
        <taxon>Boletales</taxon>
        <taxon>Suillineae</taxon>
        <taxon>Suillaceae</taxon>
        <taxon>Suillus</taxon>
    </lineage>
</organism>
<proteinExistence type="predicted"/>
<dbReference type="OrthoDB" id="2410195at2759"/>
<dbReference type="HOGENOM" id="CLU_3108012_0_0_1"/>
<gene>
    <name evidence="1" type="ORF">CY34DRAFT_801241</name>
</gene>
<dbReference type="EMBL" id="KN835168">
    <property type="protein sequence ID" value="KIK45773.1"/>
    <property type="molecule type" value="Genomic_DNA"/>
</dbReference>
<keyword evidence="2" id="KW-1185">Reference proteome</keyword>
<evidence type="ECO:0000313" key="2">
    <source>
        <dbReference type="Proteomes" id="UP000054485"/>
    </source>
</evidence>
<dbReference type="AlphaFoldDB" id="A0A0D0BRW1"/>
<name>A0A0D0BRW1_9AGAM</name>
<sequence>MTDFGKLEAKVEVLLHTTINSSACQAIAEYKNIGHGIPSAGATAFHPLDLM</sequence>
<protein>
    <submittedName>
        <fullName evidence="1">Uncharacterized protein</fullName>
    </submittedName>
</protein>
<dbReference type="Proteomes" id="UP000054485">
    <property type="component" value="Unassembled WGS sequence"/>
</dbReference>